<evidence type="ECO:0000313" key="1">
    <source>
        <dbReference type="EMBL" id="CAB3411570.1"/>
    </source>
</evidence>
<dbReference type="AlphaFoldDB" id="A0A8S1FC57"/>
<reference evidence="1 2" key="1">
    <citation type="submission" date="2020-04" db="EMBL/GenBank/DDBJ databases">
        <authorList>
            <person name="Laetsch R D."/>
            <person name="Stevens L."/>
            <person name="Kumar S."/>
            <person name="Blaxter L. M."/>
        </authorList>
    </citation>
    <scope>NUCLEOTIDE SEQUENCE [LARGE SCALE GENOMIC DNA]</scope>
</reference>
<dbReference type="Proteomes" id="UP000494206">
    <property type="component" value="Unassembled WGS sequence"/>
</dbReference>
<gene>
    <name evidence="1" type="ORF">CBOVIS_LOCUS12952</name>
</gene>
<comment type="caution">
    <text evidence="1">The sequence shown here is derived from an EMBL/GenBank/DDBJ whole genome shotgun (WGS) entry which is preliminary data.</text>
</comment>
<evidence type="ECO:0000313" key="2">
    <source>
        <dbReference type="Proteomes" id="UP000494206"/>
    </source>
</evidence>
<organism evidence="1 2">
    <name type="scientific">Caenorhabditis bovis</name>
    <dbReference type="NCBI Taxonomy" id="2654633"/>
    <lineage>
        <taxon>Eukaryota</taxon>
        <taxon>Metazoa</taxon>
        <taxon>Ecdysozoa</taxon>
        <taxon>Nematoda</taxon>
        <taxon>Chromadorea</taxon>
        <taxon>Rhabditida</taxon>
        <taxon>Rhabditina</taxon>
        <taxon>Rhabditomorpha</taxon>
        <taxon>Rhabditoidea</taxon>
        <taxon>Rhabditidae</taxon>
        <taxon>Peloderinae</taxon>
        <taxon>Caenorhabditis</taxon>
    </lineage>
</organism>
<accession>A0A8S1FC57</accession>
<protein>
    <submittedName>
        <fullName evidence="1">Uncharacterized protein</fullName>
    </submittedName>
</protein>
<sequence length="107" mass="12447">MDEVPRIYPEFYHKIINDMNICELRYFYCYVRMAGAPNQEMPVIKRELGELGTKLNDLQFKPVFFAEGAHIMRTLALEIMRLRVQIEQIIDTLPKIGYTETDGSTGS</sequence>
<dbReference type="EMBL" id="CADEPM010000014">
    <property type="protein sequence ID" value="CAB3411570.1"/>
    <property type="molecule type" value="Genomic_DNA"/>
</dbReference>
<keyword evidence="2" id="KW-1185">Reference proteome</keyword>
<proteinExistence type="predicted"/>
<name>A0A8S1FC57_9PELO</name>